<accession>A0A6G1EBV4</accession>
<evidence type="ECO:0000313" key="1">
    <source>
        <dbReference type="EMBL" id="KAF0922219.1"/>
    </source>
</evidence>
<dbReference type="OrthoDB" id="76215at2759"/>
<dbReference type="Proteomes" id="UP000479710">
    <property type="component" value="Unassembled WGS sequence"/>
</dbReference>
<dbReference type="AlphaFoldDB" id="A0A6G1EBV4"/>
<comment type="caution">
    <text evidence="1">The sequence shown here is derived from an EMBL/GenBank/DDBJ whole genome shotgun (WGS) entry which is preliminary data.</text>
</comment>
<dbReference type="PANTHER" id="PTHR46934">
    <property type="entry name" value="MYB_DNA-BIND_3 DOMAIN-CONTAINING PROTEIN-RELATED"/>
    <property type="match status" value="1"/>
</dbReference>
<reference evidence="1 2" key="1">
    <citation type="submission" date="2019-11" db="EMBL/GenBank/DDBJ databases">
        <title>Whole genome sequence of Oryza granulata.</title>
        <authorList>
            <person name="Li W."/>
        </authorList>
    </citation>
    <scope>NUCLEOTIDE SEQUENCE [LARGE SCALE GENOMIC DNA]</scope>
    <source>
        <strain evidence="2">cv. Menghai</strain>
        <tissue evidence="1">Leaf</tissue>
    </source>
</reference>
<gene>
    <name evidence="1" type="ORF">E2562_029114</name>
</gene>
<proteinExistence type="predicted"/>
<sequence>MIKTTPEKWEVIEEDQKLKRYENKSFPLFESLDQLYEGQYAEGKHCFTSSKDNHVDLRGKDKAIANTTARKRPRDGSAGVKVHTDTLQRIDGIGWRSLEVESERDEEKTPSIHVKGKRTLGAVLGIYFNKMEVMSHRMMRNMMQNIK</sequence>
<protein>
    <submittedName>
        <fullName evidence="1">Uncharacterized protein</fullName>
    </submittedName>
</protein>
<organism evidence="1 2">
    <name type="scientific">Oryza meyeriana var. granulata</name>
    <dbReference type="NCBI Taxonomy" id="110450"/>
    <lineage>
        <taxon>Eukaryota</taxon>
        <taxon>Viridiplantae</taxon>
        <taxon>Streptophyta</taxon>
        <taxon>Embryophyta</taxon>
        <taxon>Tracheophyta</taxon>
        <taxon>Spermatophyta</taxon>
        <taxon>Magnoliopsida</taxon>
        <taxon>Liliopsida</taxon>
        <taxon>Poales</taxon>
        <taxon>Poaceae</taxon>
        <taxon>BOP clade</taxon>
        <taxon>Oryzoideae</taxon>
        <taxon>Oryzeae</taxon>
        <taxon>Oryzinae</taxon>
        <taxon>Oryza</taxon>
        <taxon>Oryza meyeriana</taxon>
    </lineage>
</organism>
<dbReference type="EMBL" id="SPHZ02000004">
    <property type="protein sequence ID" value="KAF0922219.1"/>
    <property type="molecule type" value="Genomic_DNA"/>
</dbReference>
<keyword evidence="2" id="KW-1185">Reference proteome</keyword>
<name>A0A6G1EBV4_9ORYZ</name>
<evidence type="ECO:0000313" key="2">
    <source>
        <dbReference type="Proteomes" id="UP000479710"/>
    </source>
</evidence>